<dbReference type="AlphaFoldDB" id="A0A0F5FJ93"/>
<feature type="domain" description="ABC transmembrane type-1" evidence="7">
    <location>
        <begin position="51"/>
        <end position="232"/>
    </location>
</feature>
<dbReference type="CDD" id="cd06261">
    <property type="entry name" value="TM_PBP2"/>
    <property type="match status" value="1"/>
</dbReference>
<keyword evidence="2 6" id="KW-0813">Transport</keyword>
<evidence type="ECO:0000256" key="1">
    <source>
        <dbReference type="ARBA" id="ARBA00004651"/>
    </source>
</evidence>
<dbReference type="InterPro" id="IPR000515">
    <property type="entry name" value="MetI-like"/>
</dbReference>
<evidence type="ECO:0000256" key="6">
    <source>
        <dbReference type="RuleBase" id="RU363032"/>
    </source>
</evidence>
<sequence>MSRTGLLIRLAALVLLAWLLLRPTDFAGFFALFTRSGQPAIYNQGSLLSITISHLLIVFGAITASAVLAIGLAVLVTRRFGADFLPVSRAIANIGQTFPPVAVLALCVPLLGFGTTPTLVALFLYGLLPIFENALTGLTNVPPAVREAAKGMGLTPWQRLLKVELPLSLPLILAGLRLSTTIALSTATIGSTVAARTLGEVIIAGLQAGNTAFVVQGGLIVGGLAVLIHDGFAALERWQLRRIGR</sequence>
<gene>
    <name evidence="8" type="ORF">VE26_00535</name>
</gene>
<comment type="caution">
    <text evidence="8">The sequence shown here is derived from an EMBL/GenBank/DDBJ whole genome shotgun (WGS) entry which is preliminary data.</text>
</comment>
<dbReference type="STRING" id="429727.VE26_00535"/>
<dbReference type="PATRIC" id="fig|429727.3.peg.122"/>
<dbReference type="InterPro" id="IPR051204">
    <property type="entry name" value="ABC_transp_perm/SBD"/>
</dbReference>
<comment type="similarity">
    <text evidence="6">Belongs to the binding-protein-dependent transport system permease family.</text>
</comment>
<protein>
    <submittedName>
        <fullName evidence="8">ABC transporter</fullName>
    </submittedName>
</protein>
<keyword evidence="5 6" id="KW-0472">Membrane</keyword>
<dbReference type="Pfam" id="PF00528">
    <property type="entry name" value="BPD_transp_1"/>
    <property type="match status" value="1"/>
</dbReference>
<reference evidence="8 9" key="1">
    <citation type="submission" date="2015-03" db="EMBL/GenBank/DDBJ databases">
        <authorList>
            <person name="Hassan Y."/>
            <person name="Lepp D."/>
            <person name="Li X.-Z."/>
            <person name="Zhou T."/>
        </authorList>
    </citation>
    <scope>NUCLEOTIDE SEQUENCE [LARGE SCALE GENOMIC DNA]</scope>
    <source>
        <strain evidence="8 9">IPL18</strain>
    </source>
</reference>
<dbReference type="EMBL" id="JZEY01000054">
    <property type="protein sequence ID" value="KKB08620.1"/>
    <property type="molecule type" value="Genomic_DNA"/>
</dbReference>
<evidence type="ECO:0000256" key="2">
    <source>
        <dbReference type="ARBA" id="ARBA00022448"/>
    </source>
</evidence>
<comment type="subcellular location">
    <subcellularLocation>
        <location evidence="1 6">Cell membrane</location>
        <topology evidence="1 6">Multi-pass membrane protein</topology>
    </subcellularLocation>
</comment>
<evidence type="ECO:0000259" key="7">
    <source>
        <dbReference type="PROSITE" id="PS50928"/>
    </source>
</evidence>
<evidence type="ECO:0000256" key="3">
    <source>
        <dbReference type="ARBA" id="ARBA00022692"/>
    </source>
</evidence>
<dbReference type="GO" id="GO:0055085">
    <property type="term" value="P:transmembrane transport"/>
    <property type="evidence" value="ECO:0007669"/>
    <property type="project" value="InterPro"/>
</dbReference>
<keyword evidence="4 6" id="KW-1133">Transmembrane helix</keyword>
<dbReference type="OrthoDB" id="9801163at2"/>
<evidence type="ECO:0000313" key="8">
    <source>
        <dbReference type="EMBL" id="KKB08620.1"/>
    </source>
</evidence>
<evidence type="ECO:0000256" key="5">
    <source>
        <dbReference type="ARBA" id="ARBA00023136"/>
    </source>
</evidence>
<organism evidence="8 9">
    <name type="scientific">Devosia chinhatensis</name>
    <dbReference type="NCBI Taxonomy" id="429727"/>
    <lineage>
        <taxon>Bacteria</taxon>
        <taxon>Pseudomonadati</taxon>
        <taxon>Pseudomonadota</taxon>
        <taxon>Alphaproteobacteria</taxon>
        <taxon>Hyphomicrobiales</taxon>
        <taxon>Devosiaceae</taxon>
        <taxon>Devosia</taxon>
    </lineage>
</organism>
<name>A0A0F5FJ93_9HYPH</name>
<dbReference type="SUPFAM" id="SSF161098">
    <property type="entry name" value="MetI-like"/>
    <property type="match status" value="1"/>
</dbReference>
<feature type="transmembrane region" description="Helical" evidence="6">
    <location>
        <begin position="98"/>
        <end position="128"/>
    </location>
</feature>
<dbReference type="PROSITE" id="PS50928">
    <property type="entry name" value="ABC_TM1"/>
    <property type="match status" value="1"/>
</dbReference>
<dbReference type="PANTHER" id="PTHR30177:SF32">
    <property type="entry name" value="GLYCINE BETAINE UPTAKE SYSTEM PERMEASE PROTEIN YEHW"/>
    <property type="match status" value="1"/>
</dbReference>
<dbReference type="InterPro" id="IPR035906">
    <property type="entry name" value="MetI-like_sf"/>
</dbReference>
<keyword evidence="9" id="KW-1185">Reference proteome</keyword>
<evidence type="ECO:0000313" key="9">
    <source>
        <dbReference type="Proteomes" id="UP000033649"/>
    </source>
</evidence>
<dbReference type="Proteomes" id="UP000033649">
    <property type="component" value="Unassembled WGS sequence"/>
</dbReference>
<proteinExistence type="inferred from homology"/>
<accession>A0A0F5FJ93</accession>
<evidence type="ECO:0000256" key="4">
    <source>
        <dbReference type="ARBA" id="ARBA00022989"/>
    </source>
</evidence>
<feature type="transmembrane region" description="Helical" evidence="6">
    <location>
        <begin position="213"/>
        <end position="235"/>
    </location>
</feature>
<dbReference type="RefSeq" id="WP_046103308.1">
    <property type="nucleotide sequence ID" value="NZ_JZEY01000054.1"/>
</dbReference>
<dbReference type="GO" id="GO:0005886">
    <property type="term" value="C:plasma membrane"/>
    <property type="evidence" value="ECO:0007669"/>
    <property type="project" value="UniProtKB-SubCell"/>
</dbReference>
<feature type="transmembrane region" description="Helical" evidence="6">
    <location>
        <begin position="55"/>
        <end position="77"/>
    </location>
</feature>
<keyword evidence="3 6" id="KW-0812">Transmembrane</keyword>
<dbReference type="PANTHER" id="PTHR30177">
    <property type="entry name" value="GLYCINE BETAINE/L-PROLINE TRANSPORT SYSTEM PERMEASE PROTEIN PROW"/>
    <property type="match status" value="1"/>
</dbReference>
<dbReference type="Gene3D" id="1.10.3720.10">
    <property type="entry name" value="MetI-like"/>
    <property type="match status" value="1"/>
</dbReference>